<keyword evidence="1" id="KW-1133">Transmembrane helix</keyword>
<dbReference type="OrthoDB" id="9828892at2"/>
<keyword evidence="1" id="KW-0472">Membrane</keyword>
<proteinExistence type="predicted"/>
<feature type="transmembrane region" description="Helical" evidence="1">
    <location>
        <begin position="161"/>
        <end position="179"/>
    </location>
</feature>
<organism evidence="2 3">
    <name type="scientific">Pontibacter indicus</name>
    <dbReference type="NCBI Taxonomy" id="1317125"/>
    <lineage>
        <taxon>Bacteria</taxon>
        <taxon>Pseudomonadati</taxon>
        <taxon>Bacteroidota</taxon>
        <taxon>Cytophagia</taxon>
        <taxon>Cytophagales</taxon>
        <taxon>Hymenobacteraceae</taxon>
        <taxon>Pontibacter</taxon>
    </lineage>
</organism>
<gene>
    <name evidence="2" type="ORF">SAMN05444128_1187</name>
</gene>
<keyword evidence="1" id="KW-0812">Transmembrane</keyword>
<feature type="transmembrane region" description="Helical" evidence="1">
    <location>
        <begin position="41"/>
        <end position="60"/>
    </location>
</feature>
<feature type="transmembrane region" description="Helical" evidence="1">
    <location>
        <begin position="12"/>
        <end position="35"/>
    </location>
</feature>
<dbReference type="Proteomes" id="UP000187181">
    <property type="component" value="Unassembled WGS sequence"/>
</dbReference>
<dbReference type="RefSeq" id="WP_076666554.1">
    <property type="nucleotide sequence ID" value="NZ_FTPP01000001.1"/>
</dbReference>
<sequence length="218" mass="24819">MEYNIKFINGNRLVAIGLAGMILSIALPIFLNINFNIKEALMIGVIPLMLVISCFTAYFASKRSEYFLVNEDGLHTSKHGLVKWSEVHSLDLEERLESEVLTIRLRLKEKIVIPSRIEESLSRQTFVAFTKDVERRISEASDSEIGPLQQSYAYGGKGYRMLGYLFLLTLFLFTPYVLYTLVIGDMTAKKFVSVIVVYSVTLPILGRIFRDEIFGKTK</sequence>
<evidence type="ECO:0000313" key="2">
    <source>
        <dbReference type="EMBL" id="SIT82894.1"/>
    </source>
</evidence>
<feature type="transmembrane region" description="Helical" evidence="1">
    <location>
        <begin position="191"/>
        <end position="209"/>
    </location>
</feature>
<evidence type="ECO:0000313" key="3">
    <source>
        <dbReference type="Proteomes" id="UP000187181"/>
    </source>
</evidence>
<dbReference type="AlphaFoldDB" id="A0A1R3WZD2"/>
<keyword evidence="3" id="KW-1185">Reference proteome</keyword>
<evidence type="ECO:0000256" key="1">
    <source>
        <dbReference type="SAM" id="Phobius"/>
    </source>
</evidence>
<protein>
    <submittedName>
        <fullName evidence="2">Uncharacterized protein</fullName>
    </submittedName>
</protein>
<accession>A0A1R3WZD2</accession>
<name>A0A1R3WZD2_9BACT</name>
<reference evidence="3" key="1">
    <citation type="submission" date="2017-01" db="EMBL/GenBank/DDBJ databases">
        <authorList>
            <person name="Varghese N."/>
            <person name="Submissions S."/>
        </authorList>
    </citation>
    <scope>NUCLEOTIDE SEQUENCE [LARGE SCALE GENOMIC DNA]</scope>
    <source>
        <strain evidence="3">LP100</strain>
    </source>
</reference>
<dbReference type="EMBL" id="FTPP01000001">
    <property type="protein sequence ID" value="SIT82894.1"/>
    <property type="molecule type" value="Genomic_DNA"/>
</dbReference>